<evidence type="ECO:0000313" key="8">
    <source>
        <dbReference type="Proteomes" id="UP000317713"/>
    </source>
</evidence>
<dbReference type="Pfam" id="PF07685">
    <property type="entry name" value="GATase_3"/>
    <property type="match status" value="1"/>
</dbReference>
<evidence type="ECO:0000256" key="3">
    <source>
        <dbReference type="ARBA" id="ARBA00022962"/>
    </source>
</evidence>
<evidence type="ECO:0000313" key="7">
    <source>
        <dbReference type="EMBL" id="QDS35667.1"/>
    </source>
</evidence>
<dbReference type="SUPFAM" id="SSF52317">
    <property type="entry name" value="Class I glutamine amidotransferase-like"/>
    <property type="match status" value="1"/>
</dbReference>
<dbReference type="HAMAP" id="MF_00028">
    <property type="entry name" value="CobQ"/>
    <property type="match status" value="1"/>
</dbReference>
<dbReference type="PANTHER" id="PTHR21343">
    <property type="entry name" value="DETHIOBIOTIN SYNTHETASE"/>
    <property type="match status" value="1"/>
</dbReference>
<dbReference type="GO" id="GO:0003824">
    <property type="term" value="F:catalytic activity"/>
    <property type="evidence" value="ECO:0007669"/>
    <property type="project" value="InterPro"/>
</dbReference>
<dbReference type="SUPFAM" id="SSF52540">
    <property type="entry name" value="P-loop containing nucleoside triphosphate hydrolases"/>
    <property type="match status" value="1"/>
</dbReference>
<dbReference type="GO" id="GO:0009236">
    <property type="term" value="P:cobalamin biosynthetic process"/>
    <property type="evidence" value="ECO:0007669"/>
    <property type="project" value="UniProtKB-UniRule"/>
</dbReference>
<protein>
    <recommendedName>
        <fullName evidence="4">Cobyric acid synthase</fullName>
    </recommendedName>
</protein>
<proteinExistence type="inferred from homology"/>
<dbReference type="Gene3D" id="3.40.50.880">
    <property type="match status" value="1"/>
</dbReference>
<evidence type="ECO:0000259" key="5">
    <source>
        <dbReference type="Pfam" id="PF01656"/>
    </source>
</evidence>
<dbReference type="GO" id="GO:0015420">
    <property type="term" value="F:ABC-type vitamin B12 transporter activity"/>
    <property type="evidence" value="ECO:0007669"/>
    <property type="project" value="UniProtKB-UniRule"/>
</dbReference>
<dbReference type="Proteomes" id="UP000317713">
    <property type="component" value="Chromosome"/>
</dbReference>
<dbReference type="RefSeq" id="WP_144617282.1">
    <property type="nucleotide sequence ID" value="NZ_CP042161.1"/>
</dbReference>
<evidence type="ECO:0000256" key="2">
    <source>
        <dbReference type="ARBA" id="ARBA00022573"/>
    </source>
</evidence>
<feature type="active site" evidence="4">
    <location>
        <position position="436"/>
    </location>
</feature>
<comment type="function">
    <text evidence="4">Catalyzes amidations at positions B, D, E, and G on adenosylcobyrinic A,C-diamide. NH(2) groups are provided by glutamine, and one molecule of ATP is hydrogenolyzed for each amidation.</text>
</comment>
<dbReference type="InterPro" id="IPR029062">
    <property type="entry name" value="Class_I_gatase-like"/>
</dbReference>
<dbReference type="PANTHER" id="PTHR21343:SF1">
    <property type="entry name" value="COBYRIC ACID SYNTHASE"/>
    <property type="match status" value="1"/>
</dbReference>
<sequence length="505" mass="56644">MPKTLPLMVQGTSSDAGKSAIATALCRIFAQDGYKTAPFKSQNMALNSYVTLDGKEIGRAQGVQAEAAGILATTDMNPILIKPTRDSESQIVVNGEPYGNMKAFAYRTEFYHEGLRIIEEAYQRLASSYERVVIEGAGSPAEVNLNDRELVNMRVARLTNAPVILVADIERGGVFASLVGTLQLLEPEDRDRVIGVIINRFRGDLTLLQPGLDWFEEYTGKPVLGVVPFIPDLWIDAEDSLILHRYQVQRETPREIDIAVLRYPRISNFTDVDPFFVEPDCRMRFVTRLEELGEPDLIVLPGSKNTLEDLQFLRETGLAAAVKDLHHKGKTYIVGLCGGYQMLGGSIHDPAGVESPLQQLDGLGLIPMITTMEQKKTTVLSRGEAVFAKEKLTVEGYEIHMGQSAYSSNEFPFIQMEGRTEGYCQEERQLIGTYFHGLFHNDHFRTLLLNTIREKKGLPPITDRPSFVALREQGYDLLADTVRRYVKLDTIEEYMKAFQEKEVQV</sequence>
<feature type="active site" description="Nucleophile" evidence="4">
    <location>
        <position position="337"/>
    </location>
</feature>
<dbReference type="CDD" id="cd05389">
    <property type="entry name" value="CobQ_N"/>
    <property type="match status" value="1"/>
</dbReference>
<evidence type="ECO:0000256" key="1">
    <source>
        <dbReference type="ARBA" id="ARBA00004953"/>
    </source>
</evidence>
<dbReference type="NCBIfam" id="NF001989">
    <property type="entry name" value="PRK00784.1"/>
    <property type="match status" value="1"/>
</dbReference>
<evidence type="ECO:0000256" key="4">
    <source>
        <dbReference type="HAMAP-Rule" id="MF_00028"/>
    </source>
</evidence>
<dbReference type="InterPro" id="IPR033949">
    <property type="entry name" value="CobQ_GATase1"/>
</dbReference>
<dbReference type="EMBL" id="CP042161">
    <property type="protein sequence ID" value="QDS35667.1"/>
    <property type="molecule type" value="Genomic_DNA"/>
</dbReference>
<keyword evidence="2 4" id="KW-0169">Cobalamin biosynthesis</keyword>
<dbReference type="CDD" id="cd01750">
    <property type="entry name" value="GATase1_CobQ"/>
    <property type="match status" value="1"/>
</dbReference>
<dbReference type="InterPro" id="IPR011698">
    <property type="entry name" value="GATase_3"/>
</dbReference>
<dbReference type="InterPro" id="IPR002586">
    <property type="entry name" value="CobQ/CobB/MinD/ParA_Nub-bd_dom"/>
</dbReference>
<keyword evidence="3 4" id="KW-0315">Glutamine amidotransferase</keyword>
<dbReference type="PROSITE" id="PS51274">
    <property type="entry name" value="GATASE_COBBQ"/>
    <property type="match status" value="1"/>
</dbReference>
<organism evidence="7 8">
    <name type="scientific">Brevibacillus brevis</name>
    <name type="common">Bacillus brevis</name>
    <dbReference type="NCBI Taxonomy" id="1393"/>
    <lineage>
        <taxon>Bacteria</taxon>
        <taxon>Bacillati</taxon>
        <taxon>Bacillota</taxon>
        <taxon>Bacilli</taxon>
        <taxon>Bacillales</taxon>
        <taxon>Paenibacillaceae</taxon>
        <taxon>Brevibacillus</taxon>
    </lineage>
</organism>
<dbReference type="InterPro" id="IPR027417">
    <property type="entry name" value="P-loop_NTPase"/>
</dbReference>
<dbReference type="NCBIfam" id="TIGR00313">
    <property type="entry name" value="cobQ"/>
    <property type="match status" value="1"/>
</dbReference>
<evidence type="ECO:0000259" key="6">
    <source>
        <dbReference type="Pfam" id="PF07685"/>
    </source>
</evidence>
<dbReference type="InterPro" id="IPR047045">
    <property type="entry name" value="CobQ_N"/>
</dbReference>
<dbReference type="Pfam" id="PF01656">
    <property type="entry name" value="CbiA"/>
    <property type="match status" value="1"/>
</dbReference>
<dbReference type="AlphaFoldDB" id="A0A517I9V2"/>
<comment type="pathway">
    <text evidence="1 4">Cofactor biosynthesis; adenosylcobalamin biosynthesis.</text>
</comment>
<dbReference type="InterPro" id="IPR004459">
    <property type="entry name" value="CobQ_synth"/>
</dbReference>
<dbReference type="UniPathway" id="UPA00148"/>
<feature type="domain" description="CobQ/CobB/MinD/ParA nucleotide binding" evidence="5">
    <location>
        <begin position="7"/>
        <end position="233"/>
    </location>
</feature>
<reference evidence="7 8" key="1">
    <citation type="submission" date="2019-07" db="EMBL/GenBank/DDBJ databases">
        <title>Characterization of Brevibacillus brevis HK544, as a potential biocontrol agent.</title>
        <authorList>
            <person name="Kim H."/>
        </authorList>
    </citation>
    <scope>NUCLEOTIDE SEQUENCE [LARGE SCALE GENOMIC DNA]</scope>
    <source>
        <strain evidence="7 8">HK544</strain>
    </source>
</reference>
<comment type="similarity">
    <text evidence="4">Belongs to the CobB/CobQ family. CobQ subfamily.</text>
</comment>
<dbReference type="Gene3D" id="3.40.50.300">
    <property type="entry name" value="P-loop containing nucleotide triphosphate hydrolases"/>
    <property type="match status" value="1"/>
</dbReference>
<name>A0A517I9V2_BREBE</name>
<accession>A0A517I9V2</accession>
<gene>
    <name evidence="4" type="primary">cobQ</name>
    <name evidence="7" type="ORF">FPS98_17545</name>
</gene>
<feature type="domain" description="CobB/CobQ-like glutamine amidotransferase" evidence="6">
    <location>
        <begin position="257"/>
        <end position="443"/>
    </location>
</feature>